<feature type="chain" id="PRO_5045674512" description="Leucine-binding protein domain-containing protein" evidence="4">
    <location>
        <begin position="27"/>
        <end position="423"/>
    </location>
</feature>
<dbReference type="PANTHER" id="PTHR30483">
    <property type="entry name" value="LEUCINE-SPECIFIC-BINDING PROTEIN"/>
    <property type="match status" value="1"/>
</dbReference>
<keyword evidence="3" id="KW-0813">Transport</keyword>
<keyword evidence="3" id="KW-0029">Amino-acid transport</keyword>
<name>A0ABR5H085_9HYPH</name>
<keyword evidence="2 4" id="KW-0732">Signal</keyword>
<proteinExistence type="inferred from homology"/>
<keyword evidence="7" id="KW-1185">Reference proteome</keyword>
<dbReference type="PANTHER" id="PTHR30483:SF6">
    <property type="entry name" value="PERIPLASMIC BINDING PROTEIN OF ABC TRANSPORTER FOR NATURAL AMINO ACIDS"/>
    <property type="match status" value="1"/>
</dbReference>
<accession>A0ABR5H085</accession>
<dbReference type="InterPro" id="IPR028081">
    <property type="entry name" value="Leu-bd"/>
</dbReference>
<evidence type="ECO:0000256" key="3">
    <source>
        <dbReference type="ARBA" id="ARBA00022970"/>
    </source>
</evidence>
<evidence type="ECO:0000256" key="1">
    <source>
        <dbReference type="ARBA" id="ARBA00010062"/>
    </source>
</evidence>
<dbReference type="InterPro" id="IPR028082">
    <property type="entry name" value="Peripla_BP_I"/>
</dbReference>
<sequence>MGGWTRRAAFALGLAAIALQATAVRAADAPAEIRIGTLYAGSGAMASTSMPLHVALEWWADGLNKQGGVFVKGFDKRIPIRLISYDDQSSPALAGNLTNQLITQDKVDILLADSTSVMTAASVPVARDHKMLLWDITGSSPNFFSSDNPYIVLLALAATDRYPKTIADFVKEMPKLGIASVALLYVTADYTAFQAAAVRKALKDTPELKLVFDRGVPQTTSDYTVLVNNMAAAKPDAVLEFGYPANELSFLRALSDNETKFKFLFTGYGLTEQNLIKSNGLADQLHYSFALAGPGSYEFKVNYGLKRHEFEEAYEHWLKEKNVKGVEFGYNAIAGYQAGLVIEKSLAAADSLDQLELRRAVFTLSGNLETLCGPFVLAPDGSQSGEIAPLGQIMPPAAGSTSLGLNIVWPADLATAKPVYPAP</sequence>
<dbReference type="EMBL" id="JXOD01000127">
    <property type="protein sequence ID" value="KMO16299.1"/>
    <property type="molecule type" value="Genomic_DNA"/>
</dbReference>
<gene>
    <name evidence="6" type="ORF">SQ03_14965</name>
</gene>
<feature type="domain" description="Leucine-binding protein" evidence="5">
    <location>
        <begin position="32"/>
        <end position="382"/>
    </location>
</feature>
<evidence type="ECO:0000313" key="6">
    <source>
        <dbReference type="EMBL" id="KMO16299.1"/>
    </source>
</evidence>
<organism evidence="6 7">
    <name type="scientific">Methylobacterium platani JCM 14648</name>
    <dbReference type="NCBI Taxonomy" id="1295136"/>
    <lineage>
        <taxon>Bacteria</taxon>
        <taxon>Pseudomonadati</taxon>
        <taxon>Pseudomonadota</taxon>
        <taxon>Alphaproteobacteria</taxon>
        <taxon>Hyphomicrobiales</taxon>
        <taxon>Methylobacteriaceae</taxon>
        <taxon>Methylobacterium</taxon>
    </lineage>
</organism>
<dbReference type="SUPFAM" id="SSF53822">
    <property type="entry name" value="Periplasmic binding protein-like I"/>
    <property type="match status" value="1"/>
</dbReference>
<comment type="caution">
    <text evidence="6">The sequence shown here is derived from an EMBL/GenBank/DDBJ whole genome shotgun (WGS) entry which is preliminary data.</text>
</comment>
<protein>
    <recommendedName>
        <fullName evidence="5">Leucine-binding protein domain-containing protein</fullName>
    </recommendedName>
</protein>
<dbReference type="RefSeq" id="WP_048434531.1">
    <property type="nucleotide sequence ID" value="NZ_JXOD01000127.1"/>
</dbReference>
<evidence type="ECO:0000256" key="2">
    <source>
        <dbReference type="ARBA" id="ARBA00022729"/>
    </source>
</evidence>
<dbReference type="Gene3D" id="3.40.50.2300">
    <property type="match status" value="2"/>
</dbReference>
<evidence type="ECO:0000313" key="7">
    <source>
        <dbReference type="Proteomes" id="UP000035947"/>
    </source>
</evidence>
<evidence type="ECO:0000259" key="5">
    <source>
        <dbReference type="Pfam" id="PF13458"/>
    </source>
</evidence>
<feature type="signal peptide" evidence="4">
    <location>
        <begin position="1"/>
        <end position="26"/>
    </location>
</feature>
<evidence type="ECO:0000256" key="4">
    <source>
        <dbReference type="SAM" id="SignalP"/>
    </source>
</evidence>
<dbReference type="InterPro" id="IPR051010">
    <property type="entry name" value="BCAA_transport"/>
</dbReference>
<dbReference type="Pfam" id="PF13458">
    <property type="entry name" value="Peripla_BP_6"/>
    <property type="match status" value="1"/>
</dbReference>
<comment type="similarity">
    <text evidence="1">Belongs to the leucine-binding protein family.</text>
</comment>
<reference evidence="6 7" key="1">
    <citation type="submission" date="2015-01" db="EMBL/GenBank/DDBJ databases">
        <title>Genome sequencing of Methylobacterium platani JCM14648 type strain.</title>
        <authorList>
            <person name="Chaudhry V."/>
            <person name="Patil P.B."/>
        </authorList>
    </citation>
    <scope>NUCLEOTIDE SEQUENCE [LARGE SCALE GENOMIC DNA]</scope>
    <source>
        <strain evidence="6 7">JCM 14648</strain>
    </source>
</reference>
<dbReference type="Proteomes" id="UP000035947">
    <property type="component" value="Unassembled WGS sequence"/>
</dbReference>